<reference evidence="2" key="1">
    <citation type="submission" date="2024-07" db="EMBL/GenBank/DDBJ databases">
        <title>Two chromosome-level genome assemblies of Korean endemic species Abeliophyllum distichum and Forsythia ovata (Oleaceae).</title>
        <authorList>
            <person name="Jang H."/>
        </authorList>
    </citation>
    <scope>NUCLEOTIDE SEQUENCE [LARGE SCALE GENOMIC DNA]</scope>
</reference>
<sequence>MLNSNNRYDLQRSLVLKKTGLDLTNEFHDLLDEALYGSDQFWMFGFKIKPCLRSGCQSWISSPFCTEEKGHGLGIHANSTTWASHVLITFTDCAGVETLANSPMLCLSTGCTQQSIALDGAMLSCSEECAFLHTRIKSSGIRLCTLGTMSEGLGNGNGSCSCNPILGWRWEGHIRLLLECSPIV</sequence>
<dbReference type="Proteomes" id="UP001604336">
    <property type="component" value="Unassembled WGS sequence"/>
</dbReference>
<evidence type="ECO:0000313" key="2">
    <source>
        <dbReference type="Proteomes" id="UP001604336"/>
    </source>
</evidence>
<comment type="caution">
    <text evidence="1">The sequence shown here is derived from an EMBL/GenBank/DDBJ whole genome shotgun (WGS) entry which is preliminary data.</text>
</comment>
<proteinExistence type="predicted"/>
<accession>A0ABD1UPV7</accession>
<dbReference type="AlphaFoldDB" id="A0ABD1UPV7"/>
<protein>
    <submittedName>
        <fullName evidence="1">Uncharacterized protein</fullName>
    </submittedName>
</protein>
<name>A0ABD1UPV7_9LAMI</name>
<keyword evidence="2" id="KW-1185">Reference proteome</keyword>
<gene>
    <name evidence="1" type="ORF">Adt_12041</name>
</gene>
<organism evidence="1 2">
    <name type="scientific">Abeliophyllum distichum</name>
    <dbReference type="NCBI Taxonomy" id="126358"/>
    <lineage>
        <taxon>Eukaryota</taxon>
        <taxon>Viridiplantae</taxon>
        <taxon>Streptophyta</taxon>
        <taxon>Embryophyta</taxon>
        <taxon>Tracheophyta</taxon>
        <taxon>Spermatophyta</taxon>
        <taxon>Magnoliopsida</taxon>
        <taxon>eudicotyledons</taxon>
        <taxon>Gunneridae</taxon>
        <taxon>Pentapetalae</taxon>
        <taxon>asterids</taxon>
        <taxon>lamiids</taxon>
        <taxon>Lamiales</taxon>
        <taxon>Oleaceae</taxon>
        <taxon>Forsythieae</taxon>
        <taxon>Abeliophyllum</taxon>
    </lineage>
</organism>
<dbReference type="EMBL" id="JBFOLK010000003">
    <property type="protein sequence ID" value="KAL2526987.1"/>
    <property type="molecule type" value="Genomic_DNA"/>
</dbReference>
<evidence type="ECO:0000313" key="1">
    <source>
        <dbReference type="EMBL" id="KAL2526987.1"/>
    </source>
</evidence>